<evidence type="ECO:0000256" key="4">
    <source>
        <dbReference type="ARBA" id="ARBA00023163"/>
    </source>
</evidence>
<dbReference type="PANTHER" id="PTHR30055:SF234">
    <property type="entry name" value="HTH-TYPE TRANSCRIPTIONAL REGULATOR BETI"/>
    <property type="match status" value="1"/>
</dbReference>
<dbReference type="InterPro" id="IPR050109">
    <property type="entry name" value="HTH-type_TetR-like_transc_reg"/>
</dbReference>
<dbReference type="PROSITE" id="PS50977">
    <property type="entry name" value="HTH_TETR_2"/>
    <property type="match status" value="1"/>
</dbReference>
<protein>
    <submittedName>
        <fullName evidence="8">Transcriptional regulator, TetR family</fullName>
    </submittedName>
</protein>
<dbReference type="Proteomes" id="UP000324020">
    <property type="component" value="Unassembled WGS sequence"/>
</dbReference>
<gene>
    <name evidence="8" type="ORF">SAMN04488067_109123</name>
</gene>
<evidence type="ECO:0000256" key="2">
    <source>
        <dbReference type="ARBA" id="ARBA00023015"/>
    </source>
</evidence>
<evidence type="ECO:0000313" key="9">
    <source>
        <dbReference type="Proteomes" id="UP000324020"/>
    </source>
</evidence>
<dbReference type="InterPro" id="IPR001647">
    <property type="entry name" value="HTH_TetR"/>
</dbReference>
<dbReference type="EMBL" id="FNBO01000009">
    <property type="protein sequence ID" value="SDF84101.1"/>
    <property type="molecule type" value="Genomic_DNA"/>
</dbReference>
<dbReference type="RefSeq" id="WP_149799135.1">
    <property type="nucleotide sequence ID" value="NZ_FNBO01000009.1"/>
</dbReference>
<feature type="domain" description="HTH tetR-type" evidence="7">
    <location>
        <begin position="50"/>
        <end position="110"/>
    </location>
</feature>
<dbReference type="OrthoDB" id="135877at2157"/>
<dbReference type="PANTHER" id="PTHR30055">
    <property type="entry name" value="HTH-TYPE TRANSCRIPTIONAL REGULATOR RUTR"/>
    <property type="match status" value="1"/>
</dbReference>
<dbReference type="Gene3D" id="1.10.357.10">
    <property type="entry name" value="Tetracycline Repressor, domain 2"/>
    <property type="match status" value="1"/>
</dbReference>
<accession>A0A1G7PD35</accession>
<evidence type="ECO:0000313" key="8">
    <source>
        <dbReference type="EMBL" id="SDF84101.1"/>
    </source>
</evidence>
<dbReference type="GO" id="GO:0003700">
    <property type="term" value="F:DNA-binding transcription factor activity"/>
    <property type="evidence" value="ECO:0007669"/>
    <property type="project" value="TreeGrafter"/>
</dbReference>
<keyword evidence="3 5" id="KW-0238">DNA-binding</keyword>
<dbReference type="InterPro" id="IPR036271">
    <property type="entry name" value="Tet_transcr_reg_TetR-rel_C_sf"/>
</dbReference>
<dbReference type="Pfam" id="PF13977">
    <property type="entry name" value="TetR_C_6"/>
    <property type="match status" value="1"/>
</dbReference>
<keyword evidence="9" id="KW-1185">Reference proteome</keyword>
<evidence type="ECO:0000259" key="7">
    <source>
        <dbReference type="PROSITE" id="PS50977"/>
    </source>
</evidence>
<organism evidence="8 9">
    <name type="scientific">Halorubrum xinjiangense</name>
    <dbReference type="NCBI Taxonomy" id="261291"/>
    <lineage>
        <taxon>Archaea</taxon>
        <taxon>Methanobacteriati</taxon>
        <taxon>Methanobacteriota</taxon>
        <taxon>Stenosarchaea group</taxon>
        <taxon>Halobacteria</taxon>
        <taxon>Halobacteriales</taxon>
        <taxon>Haloferacaceae</taxon>
        <taxon>Halorubrum</taxon>
    </lineage>
</organism>
<feature type="compositionally biased region" description="Low complexity" evidence="6">
    <location>
        <begin position="26"/>
        <end position="40"/>
    </location>
</feature>
<name>A0A1G7PD35_9EURY</name>
<dbReference type="SUPFAM" id="SSF48498">
    <property type="entry name" value="Tetracyclin repressor-like, C-terminal domain"/>
    <property type="match status" value="1"/>
</dbReference>
<sequence>MSELHGGSASEPAESPTDDADTGDPNTGDADTGDANTGDADTGDETVSSKNTKEVIMEATFRALSKHGYKDLRMRDIGEEMDLTRQVIHYHFDGKYDLISSFLEHIIDQYEGSVVVEGDADPRTELRARVDQCLFGPEFEEFSHWDRMKVYHELYTHAQNDGEHRELFNDHYERIRGSIVEVVEEGIEEGVFRDVDAERMGQLVTDVIHAARGRRISLGHEDAPEEARKAMDEFIFESLERTE</sequence>
<keyword evidence="1" id="KW-0678">Repressor</keyword>
<keyword evidence="4" id="KW-0804">Transcription</keyword>
<evidence type="ECO:0000256" key="5">
    <source>
        <dbReference type="PROSITE-ProRule" id="PRU00335"/>
    </source>
</evidence>
<reference evidence="8 9" key="1">
    <citation type="submission" date="2016-10" db="EMBL/GenBank/DDBJ databases">
        <authorList>
            <person name="Varghese N."/>
            <person name="Submissions S."/>
        </authorList>
    </citation>
    <scope>NUCLEOTIDE SEQUENCE [LARGE SCALE GENOMIC DNA]</scope>
    <source>
        <strain evidence="8 9">CGMCC 1.3527</strain>
    </source>
</reference>
<keyword evidence="2" id="KW-0805">Transcription regulation</keyword>
<dbReference type="InterPro" id="IPR009057">
    <property type="entry name" value="Homeodomain-like_sf"/>
</dbReference>
<feature type="region of interest" description="Disordered" evidence="6">
    <location>
        <begin position="1"/>
        <end position="51"/>
    </location>
</feature>
<dbReference type="Pfam" id="PF00440">
    <property type="entry name" value="TetR_N"/>
    <property type="match status" value="1"/>
</dbReference>
<evidence type="ECO:0000256" key="3">
    <source>
        <dbReference type="ARBA" id="ARBA00023125"/>
    </source>
</evidence>
<dbReference type="InterPro" id="IPR039538">
    <property type="entry name" value="BetI_C"/>
</dbReference>
<dbReference type="GO" id="GO:0000976">
    <property type="term" value="F:transcription cis-regulatory region binding"/>
    <property type="evidence" value="ECO:0007669"/>
    <property type="project" value="TreeGrafter"/>
</dbReference>
<proteinExistence type="predicted"/>
<dbReference type="AlphaFoldDB" id="A0A1G7PD35"/>
<dbReference type="SUPFAM" id="SSF46689">
    <property type="entry name" value="Homeodomain-like"/>
    <property type="match status" value="1"/>
</dbReference>
<feature type="DNA-binding region" description="H-T-H motif" evidence="5">
    <location>
        <begin position="73"/>
        <end position="92"/>
    </location>
</feature>
<evidence type="ECO:0000256" key="1">
    <source>
        <dbReference type="ARBA" id="ARBA00022491"/>
    </source>
</evidence>
<evidence type="ECO:0000256" key="6">
    <source>
        <dbReference type="SAM" id="MobiDB-lite"/>
    </source>
</evidence>